<dbReference type="AlphaFoldDB" id="A0A1I4I4I5"/>
<dbReference type="CDD" id="cd08054">
    <property type="entry name" value="gp6"/>
    <property type="match status" value="1"/>
</dbReference>
<dbReference type="InterPro" id="IPR006450">
    <property type="entry name" value="Phage_HK97_gp6-like"/>
</dbReference>
<name>A0A1I4I4I5_9LACT</name>
<sequence>MNEKALLDTLKLSLRIDDEVDDEILKLNLNAAVTYLKQAIGEEDEVMKGFYDLETIQPLFQTAVIALASTYYMYRVSIQISAVNSVDSISRSLIGQLRAIYLLERGECEKS</sequence>
<dbReference type="Gene3D" id="1.10.3230.30">
    <property type="entry name" value="Phage gp6-like head-tail connector protein"/>
    <property type="match status" value="1"/>
</dbReference>
<dbReference type="RefSeq" id="WP_074751621.1">
    <property type="nucleotide sequence ID" value="NZ_FOTJ01000013.1"/>
</dbReference>
<gene>
    <name evidence="1" type="ORF">SAMN05216438_1138</name>
</gene>
<protein>
    <submittedName>
        <fullName evidence="1">Uncharacterized phage protein (Possible DNA packaging)</fullName>
    </submittedName>
</protein>
<dbReference type="Proteomes" id="UP000181969">
    <property type="component" value="Unassembled WGS sequence"/>
</dbReference>
<dbReference type="Pfam" id="PF05135">
    <property type="entry name" value="Phage_connect_1"/>
    <property type="match status" value="1"/>
</dbReference>
<dbReference type="NCBIfam" id="TIGR01560">
    <property type="entry name" value="put_DNA_pack"/>
    <property type="match status" value="1"/>
</dbReference>
<accession>A0A1I4I4I5</accession>
<dbReference type="InterPro" id="IPR021146">
    <property type="entry name" value="Phage_gp6-like_head-tail"/>
</dbReference>
<evidence type="ECO:0000313" key="1">
    <source>
        <dbReference type="EMBL" id="SFL49342.1"/>
    </source>
</evidence>
<reference evidence="1 2" key="1">
    <citation type="submission" date="2016-10" db="EMBL/GenBank/DDBJ databases">
        <authorList>
            <person name="de Groot N.N."/>
        </authorList>
    </citation>
    <scope>NUCLEOTIDE SEQUENCE [LARGE SCALE GENOMIC DNA]</scope>
    <source>
        <strain evidence="1 2">M79</strain>
    </source>
</reference>
<evidence type="ECO:0000313" key="2">
    <source>
        <dbReference type="Proteomes" id="UP000181969"/>
    </source>
</evidence>
<dbReference type="OrthoDB" id="2149719at2"/>
<proteinExistence type="predicted"/>
<dbReference type="EMBL" id="FOTJ01000013">
    <property type="protein sequence ID" value="SFL49342.1"/>
    <property type="molecule type" value="Genomic_DNA"/>
</dbReference>
<organism evidence="1 2">
    <name type="scientific">Lactococcus garvieae</name>
    <dbReference type="NCBI Taxonomy" id="1363"/>
    <lineage>
        <taxon>Bacteria</taxon>
        <taxon>Bacillati</taxon>
        <taxon>Bacillota</taxon>
        <taxon>Bacilli</taxon>
        <taxon>Lactobacillales</taxon>
        <taxon>Streptococcaceae</taxon>
        <taxon>Lactococcus</taxon>
    </lineage>
</organism>